<name>A0A9P4Q5F3_9PEZI</name>
<feature type="chain" id="PRO_5040253676" evidence="1">
    <location>
        <begin position="20"/>
        <end position="729"/>
    </location>
</feature>
<dbReference type="PANTHER" id="PTHR31987">
    <property type="entry name" value="GLUTAMINASE A-RELATED"/>
    <property type="match status" value="1"/>
</dbReference>
<protein>
    <submittedName>
        <fullName evidence="4">DUF1793-domain-containing protein</fullName>
    </submittedName>
</protein>
<dbReference type="InterPro" id="IPR008928">
    <property type="entry name" value="6-hairpin_glycosidase_sf"/>
</dbReference>
<dbReference type="OrthoDB" id="431715at2759"/>
<dbReference type="InterPro" id="IPR052743">
    <property type="entry name" value="Glutaminase_GtaA"/>
</dbReference>
<evidence type="ECO:0000256" key="1">
    <source>
        <dbReference type="SAM" id="SignalP"/>
    </source>
</evidence>
<proteinExistence type="predicted"/>
<dbReference type="GO" id="GO:0005975">
    <property type="term" value="P:carbohydrate metabolic process"/>
    <property type="evidence" value="ECO:0007669"/>
    <property type="project" value="InterPro"/>
</dbReference>
<dbReference type="PANTHER" id="PTHR31987:SF1">
    <property type="entry name" value="GLUTAMINASE A"/>
    <property type="match status" value="1"/>
</dbReference>
<evidence type="ECO:0000259" key="3">
    <source>
        <dbReference type="Pfam" id="PF17168"/>
    </source>
</evidence>
<dbReference type="Proteomes" id="UP000799441">
    <property type="component" value="Unassembled WGS sequence"/>
</dbReference>
<feature type="non-terminal residue" evidence="4">
    <location>
        <position position="1"/>
    </location>
</feature>
<reference evidence="4" key="1">
    <citation type="journal article" date="2020" name="Stud. Mycol.">
        <title>101 Dothideomycetes genomes: a test case for predicting lifestyles and emergence of pathogens.</title>
        <authorList>
            <person name="Haridas S."/>
            <person name="Albert R."/>
            <person name="Binder M."/>
            <person name="Bloem J."/>
            <person name="Labutti K."/>
            <person name="Salamov A."/>
            <person name="Andreopoulos B."/>
            <person name="Baker S."/>
            <person name="Barry K."/>
            <person name="Bills G."/>
            <person name="Bluhm B."/>
            <person name="Cannon C."/>
            <person name="Castanera R."/>
            <person name="Culley D."/>
            <person name="Daum C."/>
            <person name="Ezra D."/>
            <person name="Gonzalez J."/>
            <person name="Henrissat B."/>
            <person name="Kuo A."/>
            <person name="Liang C."/>
            <person name="Lipzen A."/>
            <person name="Lutzoni F."/>
            <person name="Magnuson J."/>
            <person name="Mondo S."/>
            <person name="Nolan M."/>
            <person name="Ohm R."/>
            <person name="Pangilinan J."/>
            <person name="Park H.-J."/>
            <person name="Ramirez L."/>
            <person name="Alfaro M."/>
            <person name="Sun H."/>
            <person name="Tritt A."/>
            <person name="Yoshinaga Y."/>
            <person name="Zwiers L.-H."/>
            <person name="Turgeon B."/>
            <person name="Goodwin S."/>
            <person name="Spatafora J."/>
            <person name="Crous P."/>
            <person name="Grigoriev I."/>
        </authorList>
    </citation>
    <scope>NUCLEOTIDE SEQUENCE</scope>
    <source>
        <strain evidence="4">CBS 116435</strain>
    </source>
</reference>
<organism evidence="4 5">
    <name type="scientific">Polychaeton citri CBS 116435</name>
    <dbReference type="NCBI Taxonomy" id="1314669"/>
    <lineage>
        <taxon>Eukaryota</taxon>
        <taxon>Fungi</taxon>
        <taxon>Dikarya</taxon>
        <taxon>Ascomycota</taxon>
        <taxon>Pezizomycotina</taxon>
        <taxon>Dothideomycetes</taxon>
        <taxon>Dothideomycetidae</taxon>
        <taxon>Capnodiales</taxon>
        <taxon>Capnodiaceae</taxon>
        <taxon>Polychaeton</taxon>
    </lineage>
</organism>
<keyword evidence="1" id="KW-0732">Signal</keyword>
<feature type="domain" description="Glutaminase A central" evidence="2">
    <location>
        <begin position="376"/>
        <end position="720"/>
    </location>
</feature>
<evidence type="ECO:0000313" key="5">
    <source>
        <dbReference type="Proteomes" id="UP000799441"/>
    </source>
</evidence>
<accession>A0A9P4Q5F3</accession>
<feature type="signal peptide" evidence="1">
    <location>
        <begin position="1"/>
        <end position="19"/>
    </location>
</feature>
<evidence type="ECO:0000313" key="4">
    <source>
        <dbReference type="EMBL" id="KAF2720917.1"/>
    </source>
</evidence>
<dbReference type="Pfam" id="PF16335">
    <property type="entry name" value="GtaA_6_Hairpin"/>
    <property type="match status" value="1"/>
</dbReference>
<comment type="caution">
    <text evidence="4">The sequence shown here is derived from an EMBL/GenBank/DDBJ whole genome shotgun (WGS) entry which is preliminary data.</text>
</comment>
<evidence type="ECO:0000259" key="2">
    <source>
        <dbReference type="Pfam" id="PF16335"/>
    </source>
</evidence>
<feature type="domain" description="Glutaminase A N-terminal" evidence="3">
    <location>
        <begin position="209"/>
        <end position="368"/>
    </location>
</feature>
<dbReference type="AlphaFoldDB" id="A0A9P4Q5F3"/>
<gene>
    <name evidence="4" type="ORF">K431DRAFT_285385</name>
</gene>
<keyword evidence="5" id="KW-1185">Reference proteome</keyword>
<sequence length="729" mass="80450">MMLATTTLLVQTLVVYGTAQSLFSPKRPPAIPLAVRSPYLNVWQAAGLDGGNGGYLAGQWPSHWSGNPVGWSGLIRVDGRSYTWMGQPNADLNLPTANQTAFSYTSTRSTFIMDIAGSVSMNVTFLSPVVPNDLLRQSIDASYLEVQIQSSDGRSHNVSLYTDISAEWTSANRSQQVQWKYGVEMGSGSVEDNLQERSVRGHARELTQKTKSQDSDSGIAYHQIWTTQQQEFVEENQQAAWGTWYYATANVQGLTYQSGADVDVRSSFESNGKLANTEDPRYRAIDDHYPVFGFATDLGAVGDEFTSTLFTINLMQDHAVQFADVSGTNSIPSLWTSYLDHDLQALAFFYNDFANVSKTCNNLDAKISLDSNTAAGQDYAAITSLGLRQAWGALKLAGTPEKPYIFLKEISSNGDCQTVDVIYPMFPMLLYLNPAWLRYLLDPLYSHQEAGLWPHNYSIHDLGIFPKATGYPDGNAEQQPLEECGNMLVMTLAYAQATTDTSYLEQHYSLLQSWTQYLLNDSLTPGDQISTDDFAGSLVNQTNLALKGMIGIQAMAVVANLTDHQDEASQYSSVAHDYISQWQTLGVNKAANPPHTTLNYGNQSSWGLLYNLYADALLNTQLVPKSVYQMQSDFYPTAALRYGVPLDTRHTFSKNDWEMWVAAISDEDTRDLFVTDMAKWLGETSTSGPATDLLDADTGDYADGLHFAARPVVGGWFSMLALKQLGVPS</sequence>
<dbReference type="InterPro" id="IPR033433">
    <property type="entry name" value="GtaA_N"/>
</dbReference>
<dbReference type="SUPFAM" id="SSF48208">
    <property type="entry name" value="Six-hairpin glycosidases"/>
    <property type="match status" value="1"/>
</dbReference>
<dbReference type="EMBL" id="MU003795">
    <property type="protein sequence ID" value="KAF2720917.1"/>
    <property type="molecule type" value="Genomic_DNA"/>
</dbReference>
<dbReference type="Pfam" id="PF17168">
    <property type="entry name" value="DUF5127"/>
    <property type="match status" value="2"/>
</dbReference>
<feature type="domain" description="Glutaminase A N-terminal" evidence="3">
    <location>
        <begin position="107"/>
        <end position="187"/>
    </location>
</feature>
<dbReference type="InterPro" id="IPR032514">
    <property type="entry name" value="GtaA_central"/>
</dbReference>